<dbReference type="AlphaFoldDB" id="X1JMS5"/>
<accession>X1JMS5</accession>
<reference evidence="1" key="1">
    <citation type="journal article" date="2014" name="Front. Microbiol.">
        <title>High frequency of phylogenetically diverse reductive dehalogenase-homologous genes in deep subseafloor sedimentary metagenomes.</title>
        <authorList>
            <person name="Kawai M."/>
            <person name="Futagami T."/>
            <person name="Toyoda A."/>
            <person name="Takaki Y."/>
            <person name="Nishi S."/>
            <person name="Hori S."/>
            <person name="Arai W."/>
            <person name="Tsubouchi T."/>
            <person name="Morono Y."/>
            <person name="Uchiyama I."/>
            <person name="Ito T."/>
            <person name="Fujiyama A."/>
            <person name="Inagaki F."/>
            <person name="Takami H."/>
        </authorList>
    </citation>
    <scope>NUCLEOTIDE SEQUENCE</scope>
    <source>
        <strain evidence="1">Expedition CK06-06</strain>
    </source>
</reference>
<organism evidence="1">
    <name type="scientific">marine sediment metagenome</name>
    <dbReference type="NCBI Taxonomy" id="412755"/>
    <lineage>
        <taxon>unclassified sequences</taxon>
        <taxon>metagenomes</taxon>
        <taxon>ecological metagenomes</taxon>
    </lineage>
</organism>
<protein>
    <submittedName>
        <fullName evidence="1">Uncharacterized protein</fullName>
    </submittedName>
</protein>
<gene>
    <name evidence="1" type="ORF">S03H2_64950</name>
</gene>
<comment type="caution">
    <text evidence="1">The sequence shown here is derived from an EMBL/GenBank/DDBJ whole genome shotgun (WGS) entry which is preliminary data.</text>
</comment>
<feature type="non-terminal residue" evidence="1">
    <location>
        <position position="1"/>
    </location>
</feature>
<name>X1JMS5_9ZZZZ</name>
<proteinExistence type="predicted"/>
<sequence>ENSLSKPFTLVGLGVGNQSFDLNSIGFSSARYIQIEYRSEEKVEIDAIESSILKELYP</sequence>
<dbReference type="EMBL" id="BARU01042245">
    <property type="protein sequence ID" value="GAH82765.1"/>
    <property type="molecule type" value="Genomic_DNA"/>
</dbReference>
<evidence type="ECO:0000313" key="1">
    <source>
        <dbReference type="EMBL" id="GAH82765.1"/>
    </source>
</evidence>